<dbReference type="PANTHER" id="PTHR43581">
    <property type="entry name" value="ATP/GTP PHOSPHATASE"/>
    <property type="match status" value="1"/>
</dbReference>
<feature type="domain" description="ATPase AAA-type core" evidence="2">
    <location>
        <begin position="23"/>
        <end position="328"/>
    </location>
</feature>
<name>D7VRX5_SPHSI</name>
<dbReference type="RefSeq" id="WP_002995126.1">
    <property type="nucleotide sequence ID" value="NZ_GL379770.1"/>
</dbReference>
<evidence type="ECO:0000259" key="1">
    <source>
        <dbReference type="Pfam" id="PF12476"/>
    </source>
</evidence>
<reference evidence="3" key="1">
    <citation type="submission" date="2010-07" db="EMBL/GenBank/DDBJ databases">
        <authorList>
            <person name="Muzny D."/>
            <person name="Qin X."/>
            <person name="Buhay C."/>
            <person name="Dugan-Rocha S."/>
            <person name="Ding Y."/>
            <person name="Chen G."/>
            <person name="Hawes A."/>
            <person name="Holder M."/>
            <person name="Jhangiani S."/>
            <person name="Johnson A."/>
            <person name="Khan Z."/>
            <person name="Li Z."/>
            <person name="Liu W."/>
            <person name="Liu X."/>
            <person name="Perez L."/>
            <person name="Shen H."/>
            <person name="Wang Q."/>
            <person name="Watt J."/>
            <person name="Xi L."/>
            <person name="Xin Y."/>
            <person name="Zhou J."/>
            <person name="Deng J."/>
            <person name="Jiang H."/>
            <person name="Liu Y."/>
            <person name="Qu J."/>
            <person name="Song X.-Z."/>
            <person name="Zhang L."/>
            <person name="Villasana D."/>
            <person name="Johnson A."/>
            <person name="Liu J."/>
            <person name="Liyanage D."/>
            <person name="Lorensuhewa L."/>
            <person name="Robinson T."/>
            <person name="Song A."/>
            <person name="Song B.-B."/>
            <person name="Dinh H."/>
            <person name="Thornton R."/>
            <person name="Coyle M."/>
            <person name="Francisco L."/>
            <person name="Jackson L."/>
            <person name="Javaid M."/>
            <person name="Korchina V."/>
            <person name="Kovar C."/>
            <person name="Mata R."/>
            <person name="Mathew T."/>
            <person name="Ngo R."/>
            <person name="Nguyen L."/>
            <person name="Nguyen N."/>
            <person name="Okwuonu G."/>
            <person name="Ongeri F."/>
            <person name="Pham C."/>
            <person name="Simmons D."/>
            <person name="Wilczek-Boney K."/>
            <person name="Hale W."/>
            <person name="Jakkamsetti A."/>
            <person name="Pham P."/>
            <person name="Ruth R."/>
            <person name="San Lucas F."/>
            <person name="Warren J."/>
            <person name="Zhang J."/>
            <person name="Zhao Z."/>
            <person name="Zhou C."/>
            <person name="Zhu D."/>
            <person name="Lee S."/>
            <person name="Bess C."/>
            <person name="Blankenburg K."/>
            <person name="Forbes L."/>
            <person name="Fu Q."/>
            <person name="Gubbala S."/>
            <person name="Hirani K."/>
            <person name="Jayaseelan J.C."/>
            <person name="Lara F."/>
            <person name="Munidasa M."/>
            <person name="Palculict T."/>
            <person name="Patil S."/>
            <person name="Pu L.-L."/>
            <person name="Saada N."/>
            <person name="Tang L."/>
            <person name="Weissenberger G."/>
            <person name="Zhu Y."/>
            <person name="Hemphill L."/>
            <person name="Shang Y."/>
            <person name="Youmans B."/>
            <person name="Ayvaz T."/>
            <person name="Ross M."/>
            <person name="Santibanez J."/>
            <person name="Aqrawi P."/>
            <person name="Gross S."/>
            <person name="Joshi V."/>
            <person name="Fowler G."/>
            <person name="Nazareth L."/>
            <person name="Reid J."/>
            <person name="Worley K."/>
            <person name="Petrosino J."/>
            <person name="Highlander S."/>
            <person name="Gibbs R."/>
        </authorList>
    </citation>
    <scope>NUCLEOTIDE SEQUENCE [LARGE SCALE GENOMIC DNA]</scope>
    <source>
        <strain evidence="3">ATCC 33861</strain>
    </source>
</reference>
<keyword evidence="4" id="KW-1185">Reference proteome</keyword>
<dbReference type="PANTHER" id="PTHR43581:SF2">
    <property type="entry name" value="EXCINUCLEASE ATPASE SUBUNIT"/>
    <property type="match status" value="1"/>
</dbReference>
<dbReference type="InterPro" id="IPR027417">
    <property type="entry name" value="P-loop_NTPase"/>
</dbReference>
<dbReference type="HOGENOM" id="CLU_032548_0_0_10"/>
<dbReference type="Proteomes" id="UP000006258">
    <property type="component" value="Unassembled WGS sequence"/>
</dbReference>
<dbReference type="Pfam" id="PF13304">
    <property type="entry name" value="AAA_21"/>
    <property type="match status" value="1"/>
</dbReference>
<dbReference type="STRING" id="525373.HMPREF0766_13729"/>
<evidence type="ECO:0000313" key="3">
    <source>
        <dbReference type="EMBL" id="EFK56526.1"/>
    </source>
</evidence>
<dbReference type="PIRSF" id="PIRSF034888">
    <property type="entry name" value="P-loop_UCP034888"/>
    <property type="match status" value="1"/>
</dbReference>
<dbReference type="Pfam" id="PF12476">
    <property type="entry name" value="DUF3696"/>
    <property type="match status" value="1"/>
</dbReference>
<dbReference type="AlphaFoldDB" id="D7VRX5"/>
<feature type="domain" description="DUF3696" evidence="1">
    <location>
        <begin position="346"/>
        <end position="395"/>
    </location>
</feature>
<dbReference type="eggNOG" id="COG4938">
    <property type="taxonomic scope" value="Bacteria"/>
</dbReference>
<dbReference type="Gene3D" id="3.40.50.300">
    <property type="entry name" value="P-loop containing nucleotide triphosphate hydrolases"/>
    <property type="match status" value="1"/>
</dbReference>
<accession>D7VRX5</accession>
<evidence type="ECO:0008006" key="5">
    <source>
        <dbReference type="Google" id="ProtNLM"/>
    </source>
</evidence>
<dbReference type="InterPro" id="IPR022532">
    <property type="entry name" value="DUF3696"/>
</dbReference>
<evidence type="ECO:0000313" key="4">
    <source>
        <dbReference type="Proteomes" id="UP000006258"/>
    </source>
</evidence>
<gene>
    <name evidence="3" type="ORF">HMPREF0766_13729</name>
</gene>
<proteinExistence type="predicted"/>
<dbReference type="GeneID" id="95431060"/>
<dbReference type="InterPro" id="IPR051396">
    <property type="entry name" value="Bact_Antivir_Def_Nuclease"/>
</dbReference>
<protein>
    <recommendedName>
        <fullName evidence="5">DUF3696 domain-containing protein</fullName>
    </recommendedName>
</protein>
<dbReference type="SUPFAM" id="SSF52540">
    <property type="entry name" value="P-loop containing nucleoside triphosphate hydrolases"/>
    <property type="match status" value="1"/>
</dbReference>
<dbReference type="EMBL" id="ACHA02000012">
    <property type="protein sequence ID" value="EFK56526.1"/>
    <property type="molecule type" value="Genomic_DNA"/>
</dbReference>
<comment type="caution">
    <text evidence="3">The sequence shown here is derived from an EMBL/GenBank/DDBJ whole genome shotgun (WGS) entry which is preliminary data.</text>
</comment>
<dbReference type="InterPro" id="IPR003959">
    <property type="entry name" value="ATPase_AAA_core"/>
</dbReference>
<dbReference type="OrthoDB" id="747555at2"/>
<dbReference type="CDD" id="cd00267">
    <property type="entry name" value="ABC_ATPase"/>
    <property type="match status" value="1"/>
</dbReference>
<evidence type="ECO:0000259" key="2">
    <source>
        <dbReference type="Pfam" id="PF13304"/>
    </source>
</evidence>
<dbReference type="InterPro" id="IPR014592">
    <property type="entry name" value="P-loop_UCP034888"/>
</dbReference>
<organism evidence="3 4">
    <name type="scientific">Sphingobacterium spiritivorum ATCC 33861</name>
    <dbReference type="NCBI Taxonomy" id="525373"/>
    <lineage>
        <taxon>Bacteria</taxon>
        <taxon>Pseudomonadati</taxon>
        <taxon>Bacteroidota</taxon>
        <taxon>Sphingobacteriia</taxon>
        <taxon>Sphingobacteriales</taxon>
        <taxon>Sphingobacteriaceae</taxon>
        <taxon>Sphingobacterium</taxon>
    </lineage>
</organism>
<sequence>MIKIIELNNFKSHKNTNIEIGNLTVLCGSNGVGKSSFIQILLLLREVFIKDKSFEILDLKSNPIKIGTVNDAVYEFGDYDGFQVKLDFDDDFICDFFYEAHSEADKVKSFINLNLDRVENKSIFEGNEWQKSFEKFSKISLFNTNFQYISAARFGPLERYEKDDKMVDVHKQISVIEGKAEYFVHYLDKYRNDDVIDELCISDEESRVYKDLFTQVLLWEKYIFNGANAEIQDVGKLGYILKYSFDNERSTTKKTAGYDAKNVGFGLSYTLPILVAILSAKKGAIIIIENPEAHLHPNGIAKLTELICIAAQAGIQIIIETHSDHIINGIAVQCKLYKNKDKKGLDKDLVKIYQFTRNEKENYTERLLIPIEEGGRIAISPEGFFDQIQIDLEKLLGF</sequence>